<dbReference type="PIRSF" id="PIRSF015589">
    <property type="entry name" value="PP_kinase"/>
    <property type="match status" value="1"/>
</dbReference>
<name>A0A563UCY6_9SPHI</name>
<dbReference type="InterPro" id="IPR041108">
    <property type="entry name" value="PP_kinase_C_1"/>
</dbReference>
<feature type="domain" description="Polyphosphate kinase C-terminal" evidence="10">
    <location>
        <begin position="497"/>
        <end position="659"/>
    </location>
</feature>
<evidence type="ECO:0000256" key="1">
    <source>
        <dbReference type="ARBA" id="ARBA00022553"/>
    </source>
</evidence>
<comment type="PTM">
    <text evidence="6 7">An intermediate of this reaction is the autophosphorylated ppk in which a phosphate is covalently linked to a histidine residue through a N-P bond.</text>
</comment>
<dbReference type="NCBIfam" id="NF003917">
    <property type="entry name" value="PRK05443.1-1"/>
    <property type="match status" value="1"/>
</dbReference>
<keyword evidence="3 6" id="KW-0547">Nucleotide-binding</keyword>
<dbReference type="InterPro" id="IPR025200">
    <property type="entry name" value="PPK_C_dom2"/>
</dbReference>
<dbReference type="InterPro" id="IPR036830">
    <property type="entry name" value="PP_kinase_middle_dom_sf"/>
</dbReference>
<evidence type="ECO:0000256" key="2">
    <source>
        <dbReference type="ARBA" id="ARBA00022679"/>
    </source>
</evidence>
<feature type="domain" description="Polyphosphate kinase N-terminal" evidence="9">
    <location>
        <begin position="6"/>
        <end position="111"/>
    </location>
</feature>
<evidence type="ECO:0000256" key="5">
    <source>
        <dbReference type="ARBA" id="ARBA00022840"/>
    </source>
</evidence>
<keyword evidence="4 6" id="KW-0418">Kinase</keyword>
<feature type="domain" description="Polyphosphate kinase C-terminal" evidence="11">
    <location>
        <begin position="322"/>
        <end position="485"/>
    </location>
</feature>
<evidence type="ECO:0000259" key="8">
    <source>
        <dbReference type="Pfam" id="PF02503"/>
    </source>
</evidence>
<dbReference type="GO" id="GO:0005524">
    <property type="term" value="F:ATP binding"/>
    <property type="evidence" value="ECO:0007669"/>
    <property type="project" value="UniProtKB-KW"/>
</dbReference>
<feature type="binding site" evidence="6">
    <location>
        <position position="586"/>
    </location>
    <ligand>
        <name>ATP</name>
        <dbReference type="ChEBI" id="CHEBI:30616"/>
    </ligand>
</feature>
<evidence type="ECO:0000256" key="3">
    <source>
        <dbReference type="ARBA" id="ARBA00022741"/>
    </source>
</evidence>
<keyword evidence="2 6" id="KW-0808">Transferase</keyword>
<dbReference type="Pfam" id="PF02503">
    <property type="entry name" value="PP_kinase"/>
    <property type="match status" value="1"/>
</dbReference>
<evidence type="ECO:0000259" key="11">
    <source>
        <dbReference type="Pfam" id="PF17941"/>
    </source>
</evidence>
<keyword evidence="6" id="KW-0460">Magnesium</keyword>
<dbReference type="Pfam" id="PF13090">
    <property type="entry name" value="PP_kinase_C"/>
    <property type="match status" value="1"/>
</dbReference>
<feature type="binding site" evidence="6">
    <location>
        <position position="44"/>
    </location>
    <ligand>
        <name>ATP</name>
        <dbReference type="ChEBI" id="CHEBI:30616"/>
    </ligand>
</feature>
<accession>A0A563UCY6</accession>
<dbReference type="Gene3D" id="1.20.58.310">
    <property type="entry name" value="Polyphosphate kinase N-terminal domain"/>
    <property type="match status" value="1"/>
</dbReference>
<sequence length="678" mass="76696">MPQPQYFNRDVSWLSFNGRVLEEAASDAVPLVERIKFLSIYSSNLDEFYRVRYPVLRALKKISKKDNDIDEEKQTDILDQVNNLVLQQQNRFGQLLTTHLIPGLKANGVKLLYNQSIPNELIKATEDYFLTEILAFLQPVTLDKDTAYFPENNKLYFVIELKEADNCRLVLLNIPSDELARFFGTTDADGQVICFIDDIIRNNLDKLFKGISIEGCYSIKVTRDAELDLKDEYPGELSEQIERQLLKRDQGLATRFLYQSGMPLRILEQLQDYLGLKNANTVEGGNYHNLKDFSALPVNNPTLLYPKQPAIDLNLSNSEPLVAAIANSDLLVNAPYQSYGTILRFFNEAAANPDVEEINVTLYRVASDSRIVNALISAAKSGKKVKVLVELKARFDEANNLKWAKKLKNAGAEIIYSVTALKVHAKIALVKTRIGDRLSYSGLLATGNLNEGTARFYTDHILLTTNHTLLREVELLFIFLSKRQKPGKDNQIHFSHLLVAGFNLQTKFLELIDREIAFAKQGLPASITIKMNNLEEKVMIDKLYEASQAGVKISLIIRGICCIIPGVAGMSDNISVKRIVDRYLEHGRIFIFGNNGFPEIYMGSADWMNRNIYNRIEICFPVYDGAVKQQITDLINLQLQDNVKAVMIDEHLNQVKPQANGPLVQSQQAIYQYLKTSV</sequence>
<feature type="active site" description="Phosphohistidine intermediate" evidence="6">
    <location>
        <position position="424"/>
    </location>
</feature>
<dbReference type="SUPFAM" id="SSF56024">
    <property type="entry name" value="Phospholipase D/nuclease"/>
    <property type="match status" value="2"/>
</dbReference>
<dbReference type="NCBIfam" id="TIGR03705">
    <property type="entry name" value="poly_P_kin"/>
    <property type="match status" value="1"/>
</dbReference>
<dbReference type="GO" id="GO:0009358">
    <property type="term" value="C:polyphosphate kinase complex"/>
    <property type="evidence" value="ECO:0007669"/>
    <property type="project" value="InterPro"/>
</dbReference>
<evidence type="ECO:0000313" key="12">
    <source>
        <dbReference type="EMBL" id="TWR29194.1"/>
    </source>
</evidence>
<comment type="similarity">
    <text evidence="6 7">Belongs to the polyphosphate kinase 1 (PPK1) family.</text>
</comment>
<dbReference type="OrthoDB" id="9761456at2"/>
<feature type="binding site" evidence="6">
    <location>
        <position position="394"/>
    </location>
    <ligand>
        <name>Mg(2+)</name>
        <dbReference type="ChEBI" id="CHEBI:18420"/>
    </ligand>
</feature>
<evidence type="ECO:0000313" key="13">
    <source>
        <dbReference type="Proteomes" id="UP000320042"/>
    </source>
</evidence>
<dbReference type="InterPro" id="IPR024953">
    <property type="entry name" value="PP_kinase_middle"/>
</dbReference>
<protein>
    <recommendedName>
        <fullName evidence="6 7">Polyphosphate kinase</fullName>
        <ecNumber evidence="6 7">2.7.4.1</ecNumber>
    </recommendedName>
    <alternativeName>
        <fullName evidence="6">ATP-polyphosphate phosphotransferase</fullName>
    </alternativeName>
    <alternativeName>
        <fullName evidence="6">Polyphosphoric acid kinase</fullName>
    </alternativeName>
</protein>
<comment type="function">
    <text evidence="6 7">Catalyzes the reversible transfer of the terminal phosphate of ATP to form a long-chain polyphosphate (polyP).</text>
</comment>
<comment type="catalytic activity">
    <reaction evidence="6 7">
        <text>[phosphate](n) + ATP = [phosphate](n+1) + ADP</text>
        <dbReference type="Rhea" id="RHEA:19573"/>
        <dbReference type="Rhea" id="RHEA-COMP:9859"/>
        <dbReference type="Rhea" id="RHEA-COMP:14280"/>
        <dbReference type="ChEBI" id="CHEBI:16838"/>
        <dbReference type="ChEBI" id="CHEBI:30616"/>
        <dbReference type="ChEBI" id="CHEBI:456216"/>
        <dbReference type="EC" id="2.7.4.1"/>
    </reaction>
</comment>
<dbReference type="Pfam" id="PF13089">
    <property type="entry name" value="PP_kinase_N"/>
    <property type="match status" value="1"/>
</dbReference>
<dbReference type="Pfam" id="PF17941">
    <property type="entry name" value="PP_kinase_C_1"/>
    <property type="match status" value="1"/>
</dbReference>
<dbReference type="SUPFAM" id="SSF140356">
    <property type="entry name" value="PPK N-terminal domain-like"/>
    <property type="match status" value="1"/>
</dbReference>
<dbReference type="AlphaFoldDB" id="A0A563UCY6"/>
<dbReference type="GO" id="GO:0006799">
    <property type="term" value="P:polyphosphate biosynthetic process"/>
    <property type="evidence" value="ECO:0007669"/>
    <property type="project" value="UniProtKB-UniRule"/>
</dbReference>
<dbReference type="EC" id="2.7.4.1" evidence="6 7"/>
<feature type="binding site" evidence="6">
    <location>
        <position position="364"/>
    </location>
    <ligand>
        <name>Mg(2+)</name>
        <dbReference type="ChEBI" id="CHEBI:18420"/>
    </ligand>
</feature>
<dbReference type="RefSeq" id="WP_146381681.1">
    <property type="nucleotide sequence ID" value="NZ_VOEJ01000004.1"/>
</dbReference>
<dbReference type="Gene3D" id="3.30.1840.10">
    <property type="entry name" value="Polyphosphate kinase middle domain"/>
    <property type="match status" value="1"/>
</dbReference>
<evidence type="ECO:0000256" key="6">
    <source>
        <dbReference type="HAMAP-Rule" id="MF_00347"/>
    </source>
</evidence>
<keyword evidence="13" id="KW-1185">Reference proteome</keyword>
<organism evidence="12 13">
    <name type="scientific">Mucilaginibacter pallidiroseus</name>
    <dbReference type="NCBI Taxonomy" id="2599295"/>
    <lineage>
        <taxon>Bacteria</taxon>
        <taxon>Pseudomonadati</taxon>
        <taxon>Bacteroidota</taxon>
        <taxon>Sphingobacteriia</taxon>
        <taxon>Sphingobacteriales</taxon>
        <taxon>Sphingobacteriaceae</taxon>
        <taxon>Mucilaginibacter</taxon>
    </lineage>
</organism>
<evidence type="ECO:0000256" key="7">
    <source>
        <dbReference type="RuleBase" id="RU003800"/>
    </source>
</evidence>
<feature type="binding site" evidence="6">
    <location>
        <position position="558"/>
    </location>
    <ligand>
        <name>ATP</name>
        <dbReference type="ChEBI" id="CHEBI:30616"/>
    </ligand>
</feature>
<dbReference type="EMBL" id="VOEJ01000004">
    <property type="protein sequence ID" value="TWR29194.1"/>
    <property type="molecule type" value="Genomic_DNA"/>
</dbReference>
<evidence type="ECO:0000259" key="9">
    <source>
        <dbReference type="Pfam" id="PF13089"/>
    </source>
</evidence>
<dbReference type="GO" id="GO:0008976">
    <property type="term" value="F:polyphosphate kinase activity"/>
    <property type="evidence" value="ECO:0007669"/>
    <property type="project" value="UniProtKB-UniRule"/>
</dbReference>
<dbReference type="PANTHER" id="PTHR30218">
    <property type="entry name" value="POLYPHOSPHATE KINASE"/>
    <property type="match status" value="1"/>
</dbReference>
<comment type="cofactor">
    <cofactor evidence="6">
        <name>Mg(2+)</name>
        <dbReference type="ChEBI" id="CHEBI:18420"/>
    </cofactor>
</comment>
<dbReference type="InterPro" id="IPR003414">
    <property type="entry name" value="PP_kinase"/>
</dbReference>
<feature type="domain" description="Polyphosphate kinase middle" evidence="8">
    <location>
        <begin position="124"/>
        <end position="295"/>
    </location>
</feature>
<reference evidence="12 13" key="1">
    <citation type="submission" date="2019-07" db="EMBL/GenBank/DDBJ databases">
        <authorList>
            <person name="Kim J."/>
        </authorList>
    </citation>
    <scope>NUCLEOTIDE SEQUENCE [LARGE SCALE GENOMIC DNA]</scope>
    <source>
        <strain evidence="13">dk17</strain>
    </source>
</reference>
<keyword evidence="6" id="KW-0479">Metal-binding</keyword>
<dbReference type="SUPFAM" id="SSF143724">
    <property type="entry name" value="PHP14-like"/>
    <property type="match status" value="1"/>
</dbReference>
<dbReference type="Gene3D" id="3.30.870.10">
    <property type="entry name" value="Endonuclease Chain A"/>
    <property type="match status" value="2"/>
</dbReference>
<dbReference type="InterPro" id="IPR036832">
    <property type="entry name" value="PPK_N_dom_sf"/>
</dbReference>
<dbReference type="GO" id="GO:0046872">
    <property type="term" value="F:metal ion binding"/>
    <property type="evidence" value="ECO:0007669"/>
    <property type="project" value="UniProtKB-KW"/>
</dbReference>
<dbReference type="CDD" id="cd09167">
    <property type="entry name" value="PLDc_EcPPK1_C2_like"/>
    <property type="match status" value="1"/>
</dbReference>
<gene>
    <name evidence="12" type="primary">ppk1</name>
    <name evidence="6" type="synonym">ppk</name>
    <name evidence="12" type="ORF">FPZ43_09465</name>
</gene>
<dbReference type="InterPro" id="IPR025198">
    <property type="entry name" value="PPK_N_dom"/>
</dbReference>
<keyword evidence="5 6" id="KW-0067">ATP-binding</keyword>
<keyword evidence="1 6" id="KW-0597">Phosphoprotein</keyword>
<dbReference type="Proteomes" id="UP000320042">
    <property type="component" value="Unassembled WGS sequence"/>
</dbReference>
<dbReference type="PANTHER" id="PTHR30218:SF0">
    <property type="entry name" value="POLYPHOSPHATE KINASE"/>
    <property type="match status" value="1"/>
</dbReference>
<feature type="binding site" evidence="6">
    <location>
        <position position="457"/>
    </location>
    <ligand>
        <name>ATP</name>
        <dbReference type="ChEBI" id="CHEBI:30616"/>
    </ligand>
</feature>
<comment type="caution">
    <text evidence="12">The sequence shown here is derived from an EMBL/GenBank/DDBJ whole genome shotgun (WGS) entry which is preliminary data.</text>
</comment>
<evidence type="ECO:0000259" key="10">
    <source>
        <dbReference type="Pfam" id="PF13090"/>
    </source>
</evidence>
<evidence type="ECO:0000256" key="4">
    <source>
        <dbReference type="ARBA" id="ARBA00022777"/>
    </source>
</evidence>
<proteinExistence type="inferred from homology"/>
<dbReference type="HAMAP" id="MF_00347">
    <property type="entry name" value="Polyphosphate_kinase"/>
    <property type="match status" value="1"/>
</dbReference>